<protein>
    <submittedName>
        <fullName evidence="1">Uncharacterized protein</fullName>
    </submittedName>
</protein>
<evidence type="ECO:0000313" key="2">
    <source>
        <dbReference type="Proteomes" id="UP001164539"/>
    </source>
</evidence>
<dbReference type="EMBL" id="CM051396">
    <property type="protein sequence ID" value="KAJ4722994.1"/>
    <property type="molecule type" value="Genomic_DNA"/>
</dbReference>
<accession>A0ACC1YHZ1</accession>
<keyword evidence="2" id="KW-1185">Reference proteome</keyword>
<reference evidence="1 2" key="1">
    <citation type="journal article" date="2023" name="Science">
        <title>Complex scaffold remodeling in plant triterpene biosynthesis.</title>
        <authorList>
            <person name="De La Pena R."/>
            <person name="Hodgson H."/>
            <person name="Liu J.C."/>
            <person name="Stephenson M.J."/>
            <person name="Martin A.C."/>
            <person name="Owen C."/>
            <person name="Harkess A."/>
            <person name="Leebens-Mack J."/>
            <person name="Jimenez L.E."/>
            <person name="Osbourn A."/>
            <person name="Sattely E.S."/>
        </authorList>
    </citation>
    <scope>NUCLEOTIDE SEQUENCE [LARGE SCALE GENOMIC DNA]</scope>
    <source>
        <strain evidence="2">cv. JPN11</strain>
        <tissue evidence="1">Leaf</tissue>
    </source>
</reference>
<name>A0ACC1YHZ1_MELAZ</name>
<gene>
    <name evidence="1" type="ORF">OWV82_006414</name>
</gene>
<evidence type="ECO:0000313" key="1">
    <source>
        <dbReference type="EMBL" id="KAJ4722994.1"/>
    </source>
</evidence>
<dbReference type="Proteomes" id="UP001164539">
    <property type="component" value="Chromosome 3"/>
</dbReference>
<organism evidence="1 2">
    <name type="scientific">Melia azedarach</name>
    <name type="common">Chinaberry tree</name>
    <dbReference type="NCBI Taxonomy" id="155640"/>
    <lineage>
        <taxon>Eukaryota</taxon>
        <taxon>Viridiplantae</taxon>
        <taxon>Streptophyta</taxon>
        <taxon>Embryophyta</taxon>
        <taxon>Tracheophyta</taxon>
        <taxon>Spermatophyta</taxon>
        <taxon>Magnoliopsida</taxon>
        <taxon>eudicotyledons</taxon>
        <taxon>Gunneridae</taxon>
        <taxon>Pentapetalae</taxon>
        <taxon>rosids</taxon>
        <taxon>malvids</taxon>
        <taxon>Sapindales</taxon>
        <taxon>Meliaceae</taxon>
        <taxon>Melia</taxon>
    </lineage>
</organism>
<proteinExistence type="predicted"/>
<sequence>MIRFPDPEFIVETNGSYVVGGFRIHKVNFTEFGQMEKTLNWSNTNAAEQNRVLEMIIEEQAQINQKLTTLFQQAKPEAKKRKFSIRDFLDAHEPKPISMIVSIRADDPQGDEFDDSASSSSVASSPAPILMQNPVNPTYTDTRRRFTQPPQMRPTPEEMAARQARQAEIEASSTTETGRQPVPPDPQPSLASHAPQQPQQQQPQPQDFHQAPINWAETIDRGDAIIQIPHAPSS</sequence>
<comment type="caution">
    <text evidence="1">The sequence shown here is derived from an EMBL/GenBank/DDBJ whole genome shotgun (WGS) entry which is preliminary data.</text>
</comment>